<dbReference type="Proteomes" id="UP000187404">
    <property type="component" value="Unassembled WGS sequence"/>
</dbReference>
<dbReference type="AlphaFoldDB" id="A0A1Q9JGC8"/>
<reference evidence="2 3" key="1">
    <citation type="journal article" date="2016" name="Appl. Environ. Microbiol.">
        <title>Function and Phylogeny of Bacterial Butyryl Coenzyme A:Acetate Transferases and Their Diversity in the Proximal Colon of Swine.</title>
        <authorList>
            <person name="Trachsel J."/>
            <person name="Bayles D.O."/>
            <person name="Looft T."/>
            <person name="Levine U.Y."/>
            <person name="Allen H.K."/>
        </authorList>
    </citation>
    <scope>NUCLEOTIDE SEQUENCE [LARGE SCALE GENOMIC DNA]</scope>
    <source>
        <strain evidence="2 3">68-3-10</strain>
    </source>
</reference>
<sequence>MLINGEEIGLEELPEPEADDEPIDFESMTYEEIMEFLRVHDKLSQEVLDYIGPLIKEGCQERSIKP</sequence>
<keyword evidence="3" id="KW-1185">Reference proteome</keyword>
<protein>
    <submittedName>
        <fullName evidence="2">Uncharacterized protein</fullName>
    </submittedName>
</protein>
<evidence type="ECO:0000313" key="3">
    <source>
        <dbReference type="Proteomes" id="UP000187404"/>
    </source>
</evidence>
<evidence type="ECO:0000313" key="2">
    <source>
        <dbReference type="EMBL" id="OLR55207.1"/>
    </source>
</evidence>
<organism evidence="2 3">
    <name type="scientific">Hornefia porci</name>
    <dbReference type="NCBI Taxonomy" id="2652292"/>
    <lineage>
        <taxon>Bacteria</taxon>
        <taxon>Bacillati</taxon>
        <taxon>Bacillota</taxon>
        <taxon>Clostridia</taxon>
        <taxon>Peptostreptococcales</taxon>
        <taxon>Anaerovoracaceae</taxon>
        <taxon>Hornefia</taxon>
    </lineage>
</organism>
<proteinExistence type="predicted"/>
<feature type="compositionally biased region" description="Acidic residues" evidence="1">
    <location>
        <begin position="8"/>
        <end position="21"/>
    </location>
</feature>
<dbReference type="STRING" id="1261640.BHK98_03485"/>
<name>A0A1Q9JGC8_9FIRM</name>
<accession>A0A1Q9JGC8</accession>
<gene>
    <name evidence="2" type="ORF">BHK98_03485</name>
</gene>
<evidence type="ECO:0000256" key="1">
    <source>
        <dbReference type="SAM" id="MobiDB-lite"/>
    </source>
</evidence>
<dbReference type="EMBL" id="MJIE01000001">
    <property type="protein sequence ID" value="OLR55207.1"/>
    <property type="molecule type" value="Genomic_DNA"/>
</dbReference>
<dbReference type="RefSeq" id="WP_075712204.1">
    <property type="nucleotide sequence ID" value="NZ_MJIE01000001.1"/>
</dbReference>
<feature type="region of interest" description="Disordered" evidence="1">
    <location>
        <begin position="1"/>
        <end position="21"/>
    </location>
</feature>
<comment type="caution">
    <text evidence="2">The sequence shown here is derived from an EMBL/GenBank/DDBJ whole genome shotgun (WGS) entry which is preliminary data.</text>
</comment>